<evidence type="ECO:0000313" key="2">
    <source>
        <dbReference type="EMBL" id="JAF99148.1"/>
    </source>
</evidence>
<accession>A0A0A9VTW7</accession>
<dbReference type="InterPro" id="IPR016024">
    <property type="entry name" value="ARM-type_fold"/>
</dbReference>
<evidence type="ECO:0000256" key="1">
    <source>
        <dbReference type="SAM" id="MobiDB-lite"/>
    </source>
</evidence>
<feature type="region of interest" description="Disordered" evidence="1">
    <location>
        <begin position="128"/>
        <end position="152"/>
    </location>
</feature>
<dbReference type="SUPFAM" id="SSF48371">
    <property type="entry name" value="ARM repeat"/>
    <property type="match status" value="1"/>
</dbReference>
<feature type="non-terminal residue" evidence="2">
    <location>
        <position position="1"/>
    </location>
</feature>
<feature type="region of interest" description="Disordered" evidence="1">
    <location>
        <begin position="215"/>
        <end position="235"/>
    </location>
</feature>
<organism evidence="2">
    <name type="scientific">Lygus hesperus</name>
    <name type="common">Western plant bug</name>
    <dbReference type="NCBI Taxonomy" id="30085"/>
    <lineage>
        <taxon>Eukaryota</taxon>
        <taxon>Metazoa</taxon>
        <taxon>Ecdysozoa</taxon>
        <taxon>Arthropoda</taxon>
        <taxon>Hexapoda</taxon>
        <taxon>Insecta</taxon>
        <taxon>Pterygota</taxon>
        <taxon>Neoptera</taxon>
        <taxon>Paraneoptera</taxon>
        <taxon>Hemiptera</taxon>
        <taxon>Heteroptera</taxon>
        <taxon>Panheteroptera</taxon>
        <taxon>Cimicomorpha</taxon>
        <taxon>Miridae</taxon>
        <taxon>Mirini</taxon>
        <taxon>Lygus</taxon>
    </lineage>
</organism>
<dbReference type="AlphaFoldDB" id="A0A0A9VTW7"/>
<sequence length="739" mass="81898">VLEPGSQLIQGPTIPLDLSYHPQHDGSEISEETKPSTELEKPSLDNSIGKLLESVVPQPASQLTQGPATLPVLSYQPQQVGRGISEQNKPTEIDKPNINLLVDKLLEAMVPDPGRQLTQCPAAPTDVSYKTQHVGGRNHLGKSFGKNMSTDESKVTKVEAIDDPETDVKAGGLPAGSDDDSDSEMVVDYSSCSETETKEETLVTKETDFNALSNKESSLTNSAERSKINPIQPNSSLRSQHVLPNFYSPVQPGNNCNETPEQNCLPSDKTISIQSPPVLETSQIQFPKFYTAVEEQSAAPLPKEAESKKLIKISSENKIFCKLISEDDIVSCTINVLAFASFYDLGEPQNKKPSVRIKYAKFQEKIENTLKEYFGNTNFQYDLKKATSALNQMTPYHIGKALCAVVGPRNATTQPYVRRGIAHKFTAIQKKAAVLVSVLAKGRLEYFNDVLSEIEEYLIPSPMVSNSLPVNAALNLSALYALICKTQGFGLRVQAFIYDLLYGRHISAFKIINQIISIIPQVIPRAQDAMGPLTYTVVYLIMKQGIYQSLTPQFLQQCGVSTLRQRLTSKYGYSFSADITRDTVMEELMSNVMVKGCDKAIILLSKSQGYKWTFNIVQKYIFPLIDSWIEGQETDEDLVVHIIKLLGLVSRCFAVSVCDSFVSLSLKTLKRIIQQNPSLPVSESVIEALAHFKRLSPDGVVKILASWIPHDEKVTKSMIRSLNNITGDKSYSHWKQFVT</sequence>
<protein>
    <submittedName>
        <fullName evidence="2">Uncharacterized protein</fullName>
    </submittedName>
</protein>
<reference evidence="2" key="1">
    <citation type="journal article" date="2014" name="PLoS ONE">
        <title>Transcriptome-Based Identification of ABC Transporters in the Western Tarnished Plant Bug Lygus hesperus.</title>
        <authorList>
            <person name="Hull J.J."/>
            <person name="Chaney K."/>
            <person name="Geib S.M."/>
            <person name="Fabrick J.A."/>
            <person name="Brent C.S."/>
            <person name="Walsh D."/>
            <person name="Lavine L.C."/>
        </authorList>
    </citation>
    <scope>NUCLEOTIDE SEQUENCE</scope>
</reference>
<dbReference type="EMBL" id="GBHO01044455">
    <property type="protein sequence ID" value="JAF99148.1"/>
    <property type="molecule type" value="Transcribed_RNA"/>
</dbReference>
<feature type="compositionally biased region" description="Basic and acidic residues" evidence="1">
    <location>
        <begin position="22"/>
        <end position="43"/>
    </location>
</feature>
<reference evidence="2" key="2">
    <citation type="submission" date="2014-07" db="EMBL/GenBank/DDBJ databases">
        <authorList>
            <person name="Hull J."/>
        </authorList>
    </citation>
    <scope>NUCLEOTIDE SEQUENCE</scope>
</reference>
<proteinExistence type="predicted"/>
<feature type="region of interest" description="Disordered" evidence="1">
    <location>
        <begin position="1"/>
        <end position="46"/>
    </location>
</feature>
<feature type="region of interest" description="Disordered" evidence="1">
    <location>
        <begin position="164"/>
        <end position="185"/>
    </location>
</feature>
<name>A0A0A9VTW7_LYGHE</name>
<gene>
    <name evidence="2" type="ORF">CM83_75353</name>
</gene>